<feature type="signal peptide" evidence="1">
    <location>
        <begin position="1"/>
        <end position="25"/>
    </location>
</feature>
<accession>A0A7I4Y3Q8</accession>
<organism evidence="2 3">
    <name type="scientific">Haemonchus contortus</name>
    <name type="common">Barber pole worm</name>
    <dbReference type="NCBI Taxonomy" id="6289"/>
    <lineage>
        <taxon>Eukaryota</taxon>
        <taxon>Metazoa</taxon>
        <taxon>Ecdysozoa</taxon>
        <taxon>Nematoda</taxon>
        <taxon>Chromadorea</taxon>
        <taxon>Rhabditida</taxon>
        <taxon>Rhabditina</taxon>
        <taxon>Rhabditomorpha</taxon>
        <taxon>Strongyloidea</taxon>
        <taxon>Trichostrongylidae</taxon>
        <taxon>Haemonchus</taxon>
    </lineage>
</organism>
<name>A0A7I4Y3Q8_HAECO</name>
<dbReference type="WBParaSite" id="HCON_00047340-00001">
    <property type="protein sequence ID" value="HCON_00047340-00001"/>
    <property type="gene ID" value="HCON_00047340"/>
</dbReference>
<protein>
    <submittedName>
        <fullName evidence="3">Secreted protein</fullName>
    </submittedName>
</protein>
<sequence>MHLLKAQAASSLWLLFLMQAHRALSCTFTSVTTEAVPWAKVQYNTTITAENLHLCPVQSSQRSAEW</sequence>
<dbReference type="AlphaFoldDB" id="A0A7I4Y3Q8"/>
<dbReference type="Proteomes" id="UP000025227">
    <property type="component" value="Unplaced"/>
</dbReference>
<keyword evidence="1" id="KW-0732">Signal</keyword>
<keyword evidence="2" id="KW-1185">Reference proteome</keyword>
<reference evidence="3" key="1">
    <citation type="submission" date="2020-12" db="UniProtKB">
        <authorList>
            <consortium name="WormBaseParasite"/>
        </authorList>
    </citation>
    <scope>IDENTIFICATION</scope>
    <source>
        <strain evidence="3">MHco3</strain>
    </source>
</reference>
<evidence type="ECO:0000313" key="3">
    <source>
        <dbReference type="WBParaSite" id="HCON_00047340-00001"/>
    </source>
</evidence>
<evidence type="ECO:0000256" key="1">
    <source>
        <dbReference type="SAM" id="SignalP"/>
    </source>
</evidence>
<feature type="chain" id="PRO_5029888359" evidence="1">
    <location>
        <begin position="26"/>
        <end position="66"/>
    </location>
</feature>
<proteinExistence type="predicted"/>
<evidence type="ECO:0000313" key="2">
    <source>
        <dbReference type="Proteomes" id="UP000025227"/>
    </source>
</evidence>